<proteinExistence type="predicted"/>
<protein>
    <recommendedName>
        <fullName evidence="3">N-acetyltransferase domain-containing protein</fullName>
    </recommendedName>
</protein>
<keyword evidence="5" id="KW-1185">Reference proteome</keyword>
<dbReference type="Gene3D" id="3.40.630.30">
    <property type="match status" value="1"/>
</dbReference>
<keyword evidence="2" id="KW-0012">Acyltransferase</keyword>
<dbReference type="SUPFAM" id="SSF55729">
    <property type="entry name" value="Acyl-CoA N-acyltransferases (Nat)"/>
    <property type="match status" value="1"/>
</dbReference>
<dbReference type="AlphaFoldDB" id="A0A087LZZ7"/>
<dbReference type="InterPro" id="IPR016181">
    <property type="entry name" value="Acyl_CoA_acyltransferase"/>
</dbReference>
<dbReference type="EMBL" id="JQGC01000015">
    <property type="protein sequence ID" value="KFL30200.1"/>
    <property type="molecule type" value="Genomic_DNA"/>
</dbReference>
<accession>A0A087LZZ7</accession>
<comment type="caution">
    <text evidence="4">The sequence shown here is derived from an EMBL/GenBank/DDBJ whole genome shotgun (WGS) entry which is preliminary data.</text>
</comment>
<gene>
    <name evidence="4" type="ORF">JP75_16565</name>
</gene>
<dbReference type="GO" id="GO:0016747">
    <property type="term" value="F:acyltransferase activity, transferring groups other than amino-acyl groups"/>
    <property type="evidence" value="ECO:0007669"/>
    <property type="project" value="InterPro"/>
</dbReference>
<keyword evidence="1" id="KW-0808">Transferase</keyword>
<dbReference type="STRING" id="46914.JP75_16565"/>
<organism evidence="4 5">
    <name type="scientific">Devosia riboflavina</name>
    <dbReference type="NCBI Taxonomy" id="46914"/>
    <lineage>
        <taxon>Bacteria</taxon>
        <taxon>Pseudomonadati</taxon>
        <taxon>Pseudomonadota</taxon>
        <taxon>Alphaproteobacteria</taxon>
        <taxon>Hyphomicrobiales</taxon>
        <taxon>Devosiaceae</taxon>
        <taxon>Devosia</taxon>
    </lineage>
</organism>
<dbReference type="Pfam" id="PF13673">
    <property type="entry name" value="Acetyltransf_10"/>
    <property type="match status" value="1"/>
</dbReference>
<evidence type="ECO:0000313" key="5">
    <source>
        <dbReference type="Proteomes" id="UP000028981"/>
    </source>
</evidence>
<feature type="domain" description="N-acetyltransferase" evidence="3">
    <location>
        <begin position="1"/>
        <end position="154"/>
    </location>
</feature>
<dbReference type="InterPro" id="IPR000182">
    <property type="entry name" value="GNAT_dom"/>
</dbReference>
<reference evidence="4 5" key="1">
    <citation type="submission" date="2014-08" db="EMBL/GenBank/DDBJ databases">
        <authorList>
            <person name="Hassan Y.I."/>
            <person name="Lepp D."/>
            <person name="Zhou T."/>
        </authorList>
    </citation>
    <scope>NUCLEOTIDE SEQUENCE [LARGE SCALE GENOMIC DNA]</scope>
    <source>
        <strain evidence="4 5">IFO13584</strain>
    </source>
</reference>
<dbReference type="PROSITE" id="PS51186">
    <property type="entry name" value="GNAT"/>
    <property type="match status" value="1"/>
</dbReference>
<dbReference type="CDD" id="cd04301">
    <property type="entry name" value="NAT_SF"/>
    <property type="match status" value="1"/>
</dbReference>
<dbReference type="InterPro" id="IPR050832">
    <property type="entry name" value="Bact_Acetyltransf"/>
</dbReference>
<evidence type="ECO:0000313" key="4">
    <source>
        <dbReference type="EMBL" id="KFL30200.1"/>
    </source>
</evidence>
<name>A0A087LZZ7_9HYPH</name>
<evidence type="ECO:0000256" key="2">
    <source>
        <dbReference type="ARBA" id="ARBA00023315"/>
    </source>
</evidence>
<sequence length="155" mass="16376">MSVRRAEPGDVPAMSRVLTASIIELCAADHGNDPAAVAAWTRNKTPEGVATMLANANLLMFVAEASDRVGAVGAVTRTGEIALNYVAPDMRFLGLSKALLARLESELQALGFKEGRLEATSTAQRFYESAGWRPDGPQASGRVVNGYPMKKALAG</sequence>
<evidence type="ECO:0000259" key="3">
    <source>
        <dbReference type="PROSITE" id="PS51186"/>
    </source>
</evidence>
<evidence type="ECO:0000256" key="1">
    <source>
        <dbReference type="ARBA" id="ARBA00022679"/>
    </source>
</evidence>
<dbReference type="PANTHER" id="PTHR43877">
    <property type="entry name" value="AMINOALKYLPHOSPHONATE N-ACETYLTRANSFERASE-RELATED-RELATED"/>
    <property type="match status" value="1"/>
</dbReference>
<dbReference type="Proteomes" id="UP000028981">
    <property type="component" value="Unassembled WGS sequence"/>
</dbReference>